<dbReference type="SUPFAM" id="SSF55729">
    <property type="entry name" value="Acyl-CoA N-acyltransferases (Nat)"/>
    <property type="match status" value="1"/>
</dbReference>
<reference evidence="3" key="1">
    <citation type="submission" date="2016-10" db="EMBL/GenBank/DDBJ databases">
        <title>Sequence of Gallionella enrichment culture.</title>
        <authorList>
            <person name="Poehlein A."/>
            <person name="Muehling M."/>
            <person name="Daniel R."/>
        </authorList>
    </citation>
    <scope>NUCLEOTIDE SEQUENCE</scope>
</reference>
<dbReference type="PROSITE" id="PS51186">
    <property type="entry name" value="GNAT"/>
    <property type="match status" value="1"/>
</dbReference>
<dbReference type="GO" id="GO:0008080">
    <property type="term" value="F:N-acetyltransferase activity"/>
    <property type="evidence" value="ECO:0007669"/>
    <property type="project" value="InterPro"/>
</dbReference>
<name>A0A1J5R3E7_9ZZZZ</name>
<accession>A0A1J5R3E7</accession>
<dbReference type="AlphaFoldDB" id="A0A1J5R3E7"/>
<dbReference type="InterPro" id="IPR000182">
    <property type="entry name" value="GNAT_dom"/>
</dbReference>
<protein>
    <submittedName>
        <fullName evidence="3">Acetyltransferase (GNAT) family protein</fullName>
    </submittedName>
</protein>
<evidence type="ECO:0000256" key="1">
    <source>
        <dbReference type="ARBA" id="ARBA00022679"/>
    </source>
</evidence>
<dbReference type="Gene3D" id="3.40.630.30">
    <property type="match status" value="1"/>
</dbReference>
<dbReference type="PANTHER" id="PTHR13947">
    <property type="entry name" value="GNAT FAMILY N-ACETYLTRANSFERASE"/>
    <property type="match status" value="1"/>
</dbReference>
<organism evidence="3">
    <name type="scientific">mine drainage metagenome</name>
    <dbReference type="NCBI Taxonomy" id="410659"/>
    <lineage>
        <taxon>unclassified sequences</taxon>
        <taxon>metagenomes</taxon>
        <taxon>ecological metagenomes</taxon>
    </lineage>
</organism>
<dbReference type="PANTHER" id="PTHR13947:SF37">
    <property type="entry name" value="LD18367P"/>
    <property type="match status" value="1"/>
</dbReference>
<dbReference type="InterPro" id="IPR050769">
    <property type="entry name" value="NAT_camello-type"/>
</dbReference>
<evidence type="ECO:0000313" key="3">
    <source>
        <dbReference type="EMBL" id="OIQ86500.1"/>
    </source>
</evidence>
<dbReference type="InterPro" id="IPR016181">
    <property type="entry name" value="Acyl_CoA_acyltransferase"/>
</dbReference>
<gene>
    <name evidence="3" type="ORF">GALL_316520</name>
</gene>
<dbReference type="CDD" id="cd04301">
    <property type="entry name" value="NAT_SF"/>
    <property type="match status" value="1"/>
</dbReference>
<feature type="domain" description="N-acetyltransferase" evidence="2">
    <location>
        <begin position="5"/>
        <end position="221"/>
    </location>
</feature>
<keyword evidence="1 3" id="KW-0808">Transferase</keyword>
<proteinExistence type="predicted"/>
<dbReference type="EMBL" id="MLJW01000476">
    <property type="protein sequence ID" value="OIQ86500.1"/>
    <property type="molecule type" value="Genomic_DNA"/>
</dbReference>
<dbReference type="Pfam" id="PF00583">
    <property type="entry name" value="Acetyltransf_1"/>
    <property type="match status" value="1"/>
</dbReference>
<sequence length="236" mass="25280">MSSAVRVRALAHADLTSAARLHRCVLDMEFLSRYGQGFMRAYYQAWVEAPQSIALAAVDEHDTLVGTLLGAVDPTAHTRGMVRQHGVTLGTRLAVQALGHPALAKDLIVTRGRRYVRGLSLLVAAQSPRRPETPIAGTGGPTVGVITHLAVHPDRQRSGIGRALVDAAVMAGRNADLDELVLVTPPDLAARTFYERLGWLASGEVTSQSGEAFLRYRFPLAPNGPQASKRPPPDVG</sequence>
<evidence type="ECO:0000259" key="2">
    <source>
        <dbReference type="PROSITE" id="PS51186"/>
    </source>
</evidence>
<comment type="caution">
    <text evidence="3">The sequence shown here is derived from an EMBL/GenBank/DDBJ whole genome shotgun (WGS) entry which is preliminary data.</text>
</comment>